<dbReference type="InterPro" id="IPR005180">
    <property type="entry name" value="DUF302"/>
</dbReference>
<gene>
    <name evidence="7" type="ORF">Lokhon_00944</name>
</gene>
<dbReference type="InterPro" id="IPR051459">
    <property type="entry name" value="Cytochrome_c-type_DH"/>
</dbReference>
<feature type="domain" description="Cytochrome c" evidence="6">
    <location>
        <begin position="92"/>
        <end position="180"/>
    </location>
</feature>
<evidence type="ECO:0000259" key="6">
    <source>
        <dbReference type="PROSITE" id="PS51007"/>
    </source>
</evidence>
<dbReference type="Gene3D" id="1.10.760.10">
    <property type="entry name" value="Cytochrome c-like domain"/>
    <property type="match status" value="1"/>
</dbReference>
<dbReference type="HOGENOM" id="CLU_451855_0_0_5"/>
<dbReference type="PANTHER" id="PTHR35008">
    <property type="entry name" value="BLL4482 PROTEIN-RELATED"/>
    <property type="match status" value="1"/>
</dbReference>
<dbReference type="EMBL" id="APGJ01000004">
    <property type="protein sequence ID" value="EYD72154.1"/>
    <property type="molecule type" value="Genomic_DNA"/>
</dbReference>
<organism evidence="7 8">
    <name type="scientific">Limimaricola hongkongensis DSM 17492</name>
    <dbReference type="NCBI Taxonomy" id="1122180"/>
    <lineage>
        <taxon>Bacteria</taxon>
        <taxon>Pseudomonadati</taxon>
        <taxon>Pseudomonadota</taxon>
        <taxon>Alphaproteobacteria</taxon>
        <taxon>Rhodobacterales</taxon>
        <taxon>Paracoccaceae</taxon>
        <taxon>Limimaricola</taxon>
    </lineage>
</organism>
<dbReference type="InterPro" id="IPR036909">
    <property type="entry name" value="Cyt_c-like_dom_sf"/>
</dbReference>
<dbReference type="STRING" id="1122180.Lokhon_00944"/>
<evidence type="ECO:0000313" key="8">
    <source>
        <dbReference type="Proteomes" id="UP000025047"/>
    </source>
</evidence>
<protein>
    <submittedName>
        <fullName evidence="7">Sulfite dehydrogenase cytochrome subunit SoxD</fullName>
    </submittedName>
</protein>
<sequence length="604" mass="65587">MLTLAYVLADQFVVDMPAPARVSFVASANAQESEAQPEAPATETLAQASPTESPAPAREGGYGLGREALSEEIAAWDIDIRPDGEGLPVGSGDVWTGEEVFVAKCASCHGDFGEAVGRWPQLAGGMGTLDRKDPVKTIGSYWPYLSTVWDYVHRAMPFGDAQSLTPDEVYAITAYLLYLNNVVEDDFELSSENFAEVEMPNVEGFKPDDRPETELAAFGGEACMEGCKDEVEITMRAAVLDVTPGSDEGDASVEETAIEVEEQAEAQPADAEPAEEAVAGDQPTAAEDEAGQASAEGRRRGSGPVGGRSRRGGERRARPRTRRRRRAGVQEMRRLPPGRRERHEPQRPEAQRHRRPHRRDGRGLPLLRRDGRGRCQRAGLGSRKPCGLPRRSARLHEGHQDVLRRAAQRGGHRRHHRLPRGAGRVSHSGWPAPGHPHRRRARQGRQPGHARPDSQQGRMKTMRVFLWAAAAAVAGSVASAQEIVTYPFDGSFEDATFSVESAIVGEGLVVDYVSHVGEMLNRTGEDVGSDVTIFDAADVFLFCSAVVSRKVMEADPANIAHCPYGIFVTDKDGAVEIGYRAMPDGPMQEVQALLDDIAKEAAGQ</sequence>
<evidence type="ECO:0000256" key="2">
    <source>
        <dbReference type="ARBA" id="ARBA00022723"/>
    </source>
</evidence>
<feature type="compositionally biased region" description="Basic residues" evidence="5">
    <location>
        <begin position="406"/>
        <end position="419"/>
    </location>
</feature>
<dbReference type="Proteomes" id="UP000025047">
    <property type="component" value="Unassembled WGS sequence"/>
</dbReference>
<keyword evidence="1 4" id="KW-0349">Heme</keyword>
<dbReference type="AlphaFoldDB" id="A0A017HEE8"/>
<dbReference type="SUPFAM" id="SSF46626">
    <property type="entry name" value="Cytochrome c"/>
    <property type="match status" value="1"/>
</dbReference>
<dbReference type="Pfam" id="PF00034">
    <property type="entry name" value="Cytochrom_C"/>
    <property type="match status" value="1"/>
</dbReference>
<dbReference type="PROSITE" id="PS51007">
    <property type="entry name" value="CYTC"/>
    <property type="match status" value="1"/>
</dbReference>
<dbReference type="PATRIC" id="fig|1122180.6.peg.938"/>
<evidence type="ECO:0000256" key="4">
    <source>
        <dbReference type="PROSITE-ProRule" id="PRU00433"/>
    </source>
</evidence>
<dbReference type="InterPro" id="IPR035923">
    <property type="entry name" value="TT1751-like_sf"/>
</dbReference>
<evidence type="ECO:0000256" key="1">
    <source>
        <dbReference type="ARBA" id="ARBA00022617"/>
    </source>
</evidence>
<keyword evidence="2 4" id="KW-0479">Metal-binding</keyword>
<feature type="region of interest" description="Disordered" evidence="5">
    <location>
        <begin position="262"/>
        <end position="458"/>
    </location>
</feature>
<dbReference type="PANTHER" id="PTHR35008:SF8">
    <property type="entry name" value="ALCOHOL DEHYDROGENASE CYTOCHROME C SUBUNIT"/>
    <property type="match status" value="1"/>
</dbReference>
<feature type="compositionally biased region" description="Basic residues" evidence="5">
    <location>
        <begin position="317"/>
        <end position="327"/>
    </location>
</feature>
<dbReference type="GO" id="GO:0020037">
    <property type="term" value="F:heme binding"/>
    <property type="evidence" value="ECO:0007669"/>
    <property type="project" value="InterPro"/>
</dbReference>
<dbReference type="CDD" id="cd14797">
    <property type="entry name" value="DUF302"/>
    <property type="match status" value="1"/>
</dbReference>
<feature type="compositionally biased region" description="Basic and acidic residues" evidence="5">
    <location>
        <begin position="331"/>
        <end position="351"/>
    </location>
</feature>
<dbReference type="SUPFAM" id="SSF103247">
    <property type="entry name" value="TT1751-like"/>
    <property type="match status" value="1"/>
</dbReference>
<dbReference type="Gene3D" id="3.30.310.70">
    <property type="entry name" value="TT1751-like domain"/>
    <property type="match status" value="1"/>
</dbReference>
<feature type="compositionally biased region" description="Low complexity" evidence="5">
    <location>
        <begin position="33"/>
        <end position="46"/>
    </location>
</feature>
<dbReference type="GO" id="GO:0046872">
    <property type="term" value="F:metal ion binding"/>
    <property type="evidence" value="ECO:0007669"/>
    <property type="project" value="UniProtKB-KW"/>
</dbReference>
<keyword evidence="8" id="KW-1185">Reference proteome</keyword>
<dbReference type="eggNOG" id="COG3439">
    <property type="taxonomic scope" value="Bacteria"/>
</dbReference>
<dbReference type="eggNOG" id="COG3258">
    <property type="taxonomic scope" value="Bacteria"/>
</dbReference>
<comment type="caution">
    <text evidence="7">The sequence shown here is derived from an EMBL/GenBank/DDBJ whole genome shotgun (WGS) entry which is preliminary data.</text>
</comment>
<evidence type="ECO:0000313" key="7">
    <source>
        <dbReference type="EMBL" id="EYD72154.1"/>
    </source>
</evidence>
<accession>A0A017HEE8</accession>
<feature type="compositionally biased region" description="Basic and acidic residues" evidence="5">
    <location>
        <begin position="394"/>
        <end position="404"/>
    </location>
</feature>
<evidence type="ECO:0000256" key="5">
    <source>
        <dbReference type="SAM" id="MobiDB-lite"/>
    </source>
</evidence>
<feature type="compositionally biased region" description="Low complexity" evidence="5">
    <location>
        <begin position="265"/>
        <end position="279"/>
    </location>
</feature>
<dbReference type="InterPro" id="IPR009056">
    <property type="entry name" value="Cyt_c-like_dom"/>
</dbReference>
<proteinExistence type="predicted"/>
<keyword evidence="3 4" id="KW-0408">Iron</keyword>
<evidence type="ECO:0000256" key="3">
    <source>
        <dbReference type="ARBA" id="ARBA00023004"/>
    </source>
</evidence>
<dbReference type="GO" id="GO:0009055">
    <property type="term" value="F:electron transfer activity"/>
    <property type="evidence" value="ECO:0007669"/>
    <property type="project" value="InterPro"/>
</dbReference>
<reference evidence="7 8" key="1">
    <citation type="submission" date="2013-03" db="EMBL/GenBank/DDBJ databases">
        <authorList>
            <person name="Fiebig A."/>
            <person name="Goeker M."/>
            <person name="Klenk H.-P.P."/>
        </authorList>
    </citation>
    <scope>NUCLEOTIDE SEQUENCE [LARGE SCALE GENOMIC DNA]</scope>
    <source>
        <strain evidence="7 8">DSM 17492</strain>
    </source>
</reference>
<name>A0A017HEE8_9RHOB</name>
<feature type="region of interest" description="Disordered" evidence="5">
    <location>
        <begin position="33"/>
        <end position="62"/>
    </location>
</feature>